<evidence type="ECO:0000259" key="2">
    <source>
        <dbReference type="Pfam" id="PF22725"/>
    </source>
</evidence>
<dbReference type="Pfam" id="PF22725">
    <property type="entry name" value="GFO_IDH_MocA_C3"/>
    <property type="match status" value="1"/>
</dbReference>
<dbReference type="Gene3D" id="3.40.50.720">
    <property type="entry name" value="NAD(P)-binding Rossmann-like Domain"/>
    <property type="match status" value="1"/>
</dbReference>
<dbReference type="EMBL" id="SOAU01000001">
    <property type="protein sequence ID" value="TDT17853.1"/>
    <property type="molecule type" value="Genomic_DNA"/>
</dbReference>
<name>A0A4R7I5A1_9ACTN</name>
<dbReference type="Proteomes" id="UP000294558">
    <property type="component" value="Unassembled WGS sequence"/>
</dbReference>
<keyword evidence="4" id="KW-1185">Reference proteome</keyword>
<sequence length="322" mass="34049">MSLSTIRGAYPCGVNGEPRPSDERPVIAVLGTGRWGVNLVREFTAAGASVVAVDPDSDARRRALGAGAGVATARLDRSVDAVVVSTPASIHEQTLGELTTLDVPVACEKPLAPSSAAAERIAAEWGDRLVVFHVWRHHPAVTTMAGVIASGDLGPVTAIRSTRTNWTSPRFDVDPIWTLAPHDLSIALALFGTVPDVVAASTETIGGRVVAALAHLESDDTPTFVLDVSTREPERTRRLVVSGTDGVAVWTERRPGIVRIARGTDTDPLSEDIPLDPTSALRRQADAFVERVRNGTTMPSTPADAVTIATRVEQIIRLGATT</sequence>
<dbReference type="PANTHER" id="PTHR43377">
    <property type="entry name" value="BILIVERDIN REDUCTASE A"/>
    <property type="match status" value="1"/>
</dbReference>
<gene>
    <name evidence="3" type="ORF">BDK89_3466</name>
</gene>
<dbReference type="GO" id="GO:0000166">
    <property type="term" value="F:nucleotide binding"/>
    <property type="evidence" value="ECO:0007669"/>
    <property type="project" value="InterPro"/>
</dbReference>
<evidence type="ECO:0000313" key="3">
    <source>
        <dbReference type="EMBL" id="TDT17853.1"/>
    </source>
</evidence>
<dbReference type="SUPFAM" id="SSF55347">
    <property type="entry name" value="Glyceraldehyde-3-phosphate dehydrogenase-like, C-terminal domain"/>
    <property type="match status" value="1"/>
</dbReference>
<dbReference type="AlphaFoldDB" id="A0A4R7I5A1"/>
<protein>
    <submittedName>
        <fullName evidence="3">Putative dehydrogenase</fullName>
    </submittedName>
</protein>
<comment type="caution">
    <text evidence="3">The sequence shown here is derived from an EMBL/GenBank/DDBJ whole genome shotgun (WGS) entry which is preliminary data.</text>
</comment>
<dbReference type="SUPFAM" id="SSF51735">
    <property type="entry name" value="NAD(P)-binding Rossmann-fold domains"/>
    <property type="match status" value="1"/>
</dbReference>
<feature type="domain" description="GFO/IDH/MocA-like oxidoreductase" evidence="2">
    <location>
        <begin position="143"/>
        <end position="248"/>
    </location>
</feature>
<accession>A0A4R7I5A1</accession>
<evidence type="ECO:0000259" key="1">
    <source>
        <dbReference type="Pfam" id="PF01408"/>
    </source>
</evidence>
<dbReference type="InterPro" id="IPR055170">
    <property type="entry name" value="GFO_IDH_MocA-like_dom"/>
</dbReference>
<dbReference type="Pfam" id="PF01408">
    <property type="entry name" value="GFO_IDH_MocA"/>
    <property type="match status" value="1"/>
</dbReference>
<dbReference type="Gene3D" id="3.30.360.10">
    <property type="entry name" value="Dihydrodipicolinate Reductase, domain 2"/>
    <property type="match status" value="1"/>
</dbReference>
<dbReference type="InterPro" id="IPR000683">
    <property type="entry name" value="Gfo/Idh/MocA-like_OxRdtase_N"/>
</dbReference>
<reference evidence="3 4" key="1">
    <citation type="submission" date="2019-03" db="EMBL/GenBank/DDBJ databases">
        <title>Sequencing the genomes of 1000 actinobacteria strains.</title>
        <authorList>
            <person name="Klenk H.-P."/>
        </authorList>
    </citation>
    <scope>NUCLEOTIDE SEQUENCE [LARGE SCALE GENOMIC DNA]</scope>
    <source>
        <strain evidence="3 4">DSM 18936</strain>
    </source>
</reference>
<dbReference type="PANTHER" id="PTHR43377:SF6">
    <property type="entry name" value="GFO_IDH_MOCA-LIKE OXIDOREDUCTASE N-TERMINAL DOMAIN-CONTAINING PROTEIN"/>
    <property type="match status" value="1"/>
</dbReference>
<feature type="domain" description="Gfo/Idh/MocA-like oxidoreductase N-terminal" evidence="1">
    <location>
        <begin position="27"/>
        <end position="125"/>
    </location>
</feature>
<organism evidence="3 4">
    <name type="scientific">Ilumatobacter fluminis</name>
    <dbReference type="NCBI Taxonomy" id="467091"/>
    <lineage>
        <taxon>Bacteria</taxon>
        <taxon>Bacillati</taxon>
        <taxon>Actinomycetota</taxon>
        <taxon>Acidimicrobiia</taxon>
        <taxon>Acidimicrobiales</taxon>
        <taxon>Ilumatobacteraceae</taxon>
        <taxon>Ilumatobacter</taxon>
    </lineage>
</organism>
<dbReference type="InterPro" id="IPR036291">
    <property type="entry name" value="NAD(P)-bd_dom_sf"/>
</dbReference>
<evidence type="ECO:0000313" key="4">
    <source>
        <dbReference type="Proteomes" id="UP000294558"/>
    </source>
</evidence>
<dbReference type="InterPro" id="IPR051450">
    <property type="entry name" value="Gfo/Idh/MocA_Oxidoreductases"/>
</dbReference>
<proteinExistence type="predicted"/>